<feature type="transmembrane region" description="Helical" evidence="6">
    <location>
        <begin position="50"/>
        <end position="69"/>
    </location>
</feature>
<evidence type="ECO:0000256" key="2">
    <source>
        <dbReference type="ARBA" id="ARBA00010544"/>
    </source>
</evidence>
<keyword evidence="5 6" id="KW-0472">Membrane</keyword>
<reference evidence="7 8" key="1">
    <citation type="submission" date="2015-07" db="EMBL/GenBank/DDBJ databases">
        <title>The draft genome sequence of Leadbetterella sp. JN14-9.</title>
        <authorList>
            <person name="Liu Y."/>
            <person name="Du J."/>
            <person name="Shao Z."/>
        </authorList>
    </citation>
    <scope>NUCLEOTIDE SEQUENCE [LARGE SCALE GENOMIC DNA]</scope>
    <source>
        <strain evidence="7 8">JN14-9</strain>
    </source>
</reference>
<proteinExistence type="inferred from homology"/>
<keyword evidence="4 6" id="KW-1133">Transmembrane helix</keyword>
<feature type="transmembrane region" description="Helical" evidence="6">
    <location>
        <begin position="158"/>
        <end position="176"/>
    </location>
</feature>
<evidence type="ECO:0000256" key="3">
    <source>
        <dbReference type="ARBA" id="ARBA00022692"/>
    </source>
</evidence>
<dbReference type="OrthoDB" id="9788444at2"/>
<evidence type="ECO:0000313" key="8">
    <source>
        <dbReference type="Proteomes" id="UP000050454"/>
    </source>
</evidence>
<dbReference type="GO" id="GO:0017004">
    <property type="term" value="P:cytochrome complex assembly"/>
    <property type="evidence" value="ECO:0007669"/>
    <property type="project" value="InterPro"/>
</dbReference>
<evidence type="ECO:0000313" key="7">
    <source>
        <dbReference type="EMBL" id="KPM49121.1"/>
    </source>
</evidence>
<accession>A0A0P7BWY7</accession>
<comment type="similarity">
    <text evidence="2">Belongs to the CcmB/CycW/HelB family.</text>
</comment>
<evidence type="ECO:0000256" key="5">
    <source>
        <dbReference type="ARBA" id="ARBA00023136"/>
    </source>
</evidence>
<keyword evidence="3 6" id="KW-0812">Transmembrane</keyword>
<sequence length="220" mass="24737">MREILALLQKDITLEWRNKYAFNGMILYLVSTVFICFLSFRIKANSLSPVVWNTLFWIIILFTAINAMAKSFAQENQNRQAYYFTLASPEAIIISKLIYNFILMLFLAVVGFGIYLAFLQNPVQDMPMYILSVVLGALGFSGTLTLISGIASKAENTTSIMALLSFPIIIPMLLMLMRLSKNAMDGLAFSVSQDEILTLLGLDAIVLALSFILFPFLWRS</sequence>
<dbReference type="PATRIC" id="fig|1605367.3.peg.1373"/>
<dbReference type="Pfam" id="PF03379">
    <property type="entry name" value="CcmB"/>
    <property type="match status" value="1"/>
</dbReference>
<feature type="transmembrane region" description="Helical" evidence="6">
    <location>
        <begin position="196"/>
        <end position="218"/>
    </location>
</feature>
<dbReference type="GO" id="GO:0015232">
    <property type="term" value="F:heme transmembrane transporter activity"/>
    <property type="evidence" value="ECO:0007669"/>
    <property type="project" value="InterPro"/>
</dbReference>
<protein>
    <submittedName>
        <fullName evidence="7">ABC transporter permease</fullName>
    </submittedName>
</protein>
<dbReference type="GO" id="GO:0016020">
    <property type="term" value="C:membrane"/>
    <property type="evidence" value="ECO:0007669"/>
    <property type="project" value="UniProtKB-SubCell"/>
</dbReference>
<evidence type="ECO:0000256" key="1">
    <source>
        <dbReference type="ARBA" id="ARBA00004141"/>
    </source>
</evidence>
<dbReference type="Proteomes" id="UP000050454">
    <property type="component" value="Unassembled WGS sequence"/>
</dbReference>
<evidence type="ECO:0000256" key="4">
    <source>
        <dbReference type="ARBA" id="ARBA00022989"/>
    </source>
</evidence>
<comment type="subcellular location">
    <subcellularLocation>
        <location evidence="1">Membrane</location>
        <topology evidence="1">Multi-pass membrane protein</topology>
    </subcellularLocation>
</comment>
<organism evidence="7 8">
    <name type="scientific">Jiulongibacter sediminis</name>
    <dbReference type="NCBI Taxonomy" id="1605367"/>
    <lineage>
        <taxon>Bacteria</taxon>
        <taxon>Pseudomonadati</taxon>
        <taxon>Bacteroidota</taxon>
        <taxon>Cytophagia</taxon>
        <taxon>Cytophagales</taxon>
        <taxon>Leadbetterellaceae</taxon>
        <taxon>Jiulongibacter</taxon>
    </lineage>
</organism>
<dbReference type="STRING" id="1605367.AFM12_00255"/>
<feature type="transmembrane region" description="Helical" evidence="6">
    <location>
        <begin position="97"/>
        <end position="118"/>
    </location>
</feature>
<dbReference type="InterPro" id="IPR003544">
    <property type="entry name" value="Cyt_c_biogenesis_CcmB"/>
</dbReference>
<name>A0A0P7BWY7_9BACT</name>
<feature type="transmembrane region" description="Helical" evidence="6">
    <location>
        <begin position="20"/>
        <end position="44"/>
    </location>
</feature>
<dbReference type="AlphaFoldDB" id="A0A0P7BWY7"/>
<evidence type="ECO:0000256" key="6">
    <source>
        <dbReference type="SAM" id="Phobius"/>
    </source>
</evidence>
<gene>
    <name evidence="7" type="ORF">AFM12_00255</name>
</gene>
<comment type="caution">
    <text evidence="7">The sequence shown here is derived from an EMBL/GenBank/DDBJ whole genome shotgun (WGS) entry which is preliminary data.</text>
</comment>
<dbReference type="RefSeq" id="WP_055143007.1">
    <property type="nucleotide sequence ID" value="NZ_CAKZPM010000010.1"/>
</dbReference>
<feature type="transmembrane region" description="Helical" evidence="6">
    <location>
        <begin position="130"/>
        <end position="151"/>
    </location>
</feature>
<keyword evidence="8" id="KW-1185">Reference proteome</keyword>
<dbReference type="EMBL" id="LGTQ01000005">
    <property type="protein sequence ID" value="KPM49121.1"/>
    <property type="molecule type" value="Genomic_DNA"/>
</dbReference>